<dbReference type="Gene3D" id="1.20.1050.10">
    <property type="match status" value="1"/>
</dbReference>
<dbReference type="GO" id="GO:0005737">
    <property type="term" value="C:cytoplasm"/>
    <property type="evidence" value="ECO:0007669"/>
    <property type="project" value="TreeGrafter"/>
</dbReference>
<keyword evidence="5" id="KW-1185">Reference proteome</keyword>
<comment type="similarity">
    <text evidence="1">Belongs to the GST superfamily.</text>
</comment>
<evidence type="ECO:0000259" key="3">
    <source>
        <dbReference type="PROSITE" id="PS50405"/>
    </source>
</evidence>
<gene>
    <name evidence="4" type="ORF">PFICI_12393</name>
</gene>
<dbReference type="SUPFAM" id="SSF52833">
    <property type="entry name" value="Thioredoxin-like"/>
    <property type="match status" value="1"/>
</dbReference>
<dbReference type="InterPro" id="IPR004045">
    <property type="entry name" value="Glutathione_S-Trfase_N"/>
</dbReference>
<dbReference type="PANTHER" id="PTHR43968">
    <property type="match status" value="1"/>
</dbReference>
<feature type="domain" description="GST N-terminal" evidence="2">
    <location>
        <begin position="1"/>
        <end position="38"/>
    </location>
</feature>
<dbReference type="InterPro" id="IPR040079">
    <property type="entry name" value="Glutathione_S-Trfase"/>
</dbReference>
<dbReference type="STRING" id="1229662.W3WNS7"/>
<dbReference type="GeneID" id="19277406"/>
<dbReference type="Proteomes" id="UP000030651">
    <property type="component" value="Unassembled WGS sequence"/>
</dbReference>
<dbReference type="OMA" id="WARRCGQ"/>
<dbReference type="InterPro" id="IPR050983">
    <property type="entry name" value="GST_Omega/HSP26"/>
</dbReference>
<dbReference type="InterPro" id="IPR036249">
    <property type="entry name" value="Thioredoxin-like_sf"/>
</dbReference>
<sequence>MRSNPRGLVPTLEVAPGKALYESNVLLEYLEDAYPESQPLRPTDPFDRARSRIWSDFVTSRVIPAFHRLLQFQTSSAPDKDGEARLDVLRGEYRAKLLEFARAMDPEGPLFAGSELTTVDIVMAPWALRSWVFERFKGGLRIPEPGRGGGDEEAWARWRTWLAAVGSRESVRKTTSEEEYYVPIYQRYADDIAQSELAKATRDGRGVP</sequence>
<dbReference type="HOGENOM" id="CLU_011226_18_2_1"/>
<name>W3WNS7_PESFW</name>
<dbReference type="SFLD" id="SFLDG00358">
    <property type="entry name" value="Main_(cytGST)"/>
    <property type="match status" value="1"/>
</dbReference>
<feature type="domain" description="GST C-terminal" evidence="3">
    <location>
        <begin position="44"/>
        <end position="184"/>
    </location>
</feature>
<evidence type="ECO:0000256" key="1">
    <source>
        <dbReference type="ARBA" id="ARBA00007409"/>
    </source>
</evidence>
<dbReference type="PROSITE" id="PS50404">
    <property type="entry name" value="GST_NTER"/>
    <property type="match status" value="1"/>
</dbReference>
<dbReference type="PANTHER" id="PTHR43968:SF13">
    <property type="entry name" value="GLUTATHIONE TRANSFERASE OMEGA-1"/>
    <property type="match status" value="1"/>
</dbReference>
<dbReference type="Pfam" id="PF13417">
    <property type="entry name" value="GST_N_3"/>
    <property type="match status" value="1"/>
</dbReference>
<dbReference type="SUPFAM" id="SSF47616">
    <property type="entry name" value="GST C-terminal domain-like"/>
    <property type="match status" value="1"/>
</dbReference>
<evidence type="ECO:0000259" key="2">
    <source>
        <dbReference type="PROSITE" id="PS50404"/>
    </source>
</evidence>
<dbReference type="Gene3D" id="3.40.30.10">
    <property type="entry name" value="Glutaredoxin"/>
    <property type="match status" value="1"/>
</dbReference>
<reference evidence="5" key="1">
    <citation type="journal article" date="2015" name="BMC Genomics">
        <title>Genomic and transcriptomic analysis of the endophytic fungus Pestalotiopsis fici reveals its lifestyle and high potential for synthesis of natural products.</title>
        <authorList>
            <person name="Wang X."/>
            <person name="Zhang X."/>
            <person name="Liu L."/>
            <person name="Xiang M."/>
            <person name="Wang W."/>
            <person name="Sun X."/>
            <person name="Che Y."/>
            <person name="Guo L."/>
            <person name="Liu G."/>
            <person name="Guo L."/>
            <person name="Wang C."/>
            <person name="Yin W.B."/>
            <person name="Stadler M."/>
            <person name="Zhang X."/>
            <person name="Liu X."/>
        </authorList>
    </citation>
    <scope>NUCLEOTIDE SEQUENCE [LARGE SCALE GENOMIC DNA]</scope>
    <source>
        <strain evidence="5">W106-1 / CGMCC3.15140</strain>
    </source>
</reference>
<evidence type="ECO:0008006" key="6">
    <source>
        <dbReference type="Google" id="ProtNLM"/>
    </source>
</evidence>
<dbReference type="AlphaFoldDB" id="W3WNS7"/>
<dbReference type="PROSITE" id="PS50405">
    <property type="entry name" value="GST_CTER"/>
    <property type="match status" value="1"/>
</dbReference>
<dbReference type="OrthoDB" id="4951845at2759"/>
<dbReference type="EMBL" id="KI912118">
    <property type="protein sequence ID" value="ETS75449.1"/>
    <property type="molecule type" value="Genomic_DNA"/>
</dbReference>
<protein>
    <recommendedName>
        <fullName evidence="6">Glutathione S-transferase</fullName>
    </recommendedName>
</protein>
<evidence type="ECO:0000313" key="4">
    <source>
        <dbReference type="EMBL" id="ETS75449.1"/>
    </source>
</evidence>
<dbReference type="KEGG" id="pfy:PFICI_12393"/>
<dbReference type="SFLD" id="SFLDS00019">
    <property type="entry name" value="Glutathione_Transferase_(cytos"/>
    <property type="match status" value="1"/>
</dbReference>
<evidence type="ECO:0000313" key="5">
    <source>
        <dbReference type="Proteomes" id="UP000030651"/>
    </source>
</evidence>
<dbReference type="RefSeq" id="XP_007839165.1">
    <property type="nucleotide sequence ID" value="XM_007840974.1"/>
</dbReference>
<accession>W3WNS7</accession>
<dbReference type="InterPro" id="IPR036282">
    <property type="entry name" value="Glutathione-S-Trfase_C_sf"/>
</dbReference>
<proteinExistence type="inferred from homology"/>
<dbReference type="eggNOG" id="KOG0406">
    <property type="taxonomic scope" value="Eukaryota"/>
</dbReference>
<dbReference type="InParanoid" id="W3WNS7"/>
<dbReference type="InterPro" id="IPR010987">
    <property type="entry name" value="Glutathione-S-Trfase_C-like"/>
</dbReference>
<organism evidence="4 5">
    <name type="scientific">Pestalotiopsis fici (strain W106-1 / CGMCC3.15140)</name>
    <dbReference type="NCBI Taxonomy" id="1229662"/>
    <lineage>
        <taxon>Eukaryota</taxon>
        <taxon>Fungi</taxon>
        <taxon>Dikarya</taxon>
        <taxon>Ascomycota</taxon>
        <taxon>Pezizomycotina</taxon>
        <taxon>Sordariomycetes</taxon>
        <taxon>Xylariomycetidae</taxon>
        <taxon>Amphisphaeriales</taxon>
        <taxon>Sporocadaceae</taxon>
        <taxon>Pestalotiopsis</taxon>
    </lineage>
</organism>